<protein>
    <submittedName>
        <fullName evidence="3">Flagellar hook-length control protein</fullName>
    </submittedName>
</protein>
<gene>
    <name evidence="3" type="ORF">CEW83_01115</name>
</gene>
<dbReference type="CDD" id="cd17470">
    <property type="entry name" value="T3SS_Flik_C"/>
    <property type="match status" value="1"/>
</dbReference>
<dbReference type="PANTHER" id="PTHR37533">
    <property type="entry name" value="FLAGELLAR HOOK-LENGTH CONTROL PROTEIN"/>
    <property type="match status" value="1"/>
</dbReference>
<dbReference type="InterPro" id="IPR021136">
    <property type="entry name" value="Flagellar_hook_control-like_C"/>
</dbReference>
<evidence type="ECO:0000313" key="3">
    <source>
        <dbReference type="EMBL" id="AWI73992.1"/>
    </source>
</evidence>
<sequence>MASQIASSSQTFPFLPTAGSMANSSAYSRDATSSGFSDVLRGQLRSKDTSTRQEATSSADRSQDAQSRPESRSESRSESASDSERAPERPRESRATDRADAAYNEPAQRDTAAADTQTEGEVTTEAPATAEAANEPTEAAMAIAGLPAAIAALLPGARERAGTTAVVADGSNKAGLAANIALAGDTQGKSLQNSADSLPKPALNFAQAGQQGQSAIPLQLRPEALSGFAERAATALQTVSAEMPDGTQASFMHSLRQPGQITTSAPQLTVATPAGQAAWADEVGSRVMWMIGRAESKAELVLTPPHLGKVEVSINLNGDQTTAQFVAATQSARDALEQAMPKLREILAQSGISLGQANVSTSGEQQASGDDRGQRGGRSGIGQSDVDAGGAAPATRWVRQIEGLVDTFA</sequence>
<evidence type="ECO:0000313" key="4">
    <source>
        <dbReference type="Proteomes" id="UP000244930"/>
    </source>
</evidence>
<feature type="compositionally biased region" description="Basic and acidic residues" evidence="1">
    <location>
        <begin position="61"/>
        <end position="100"/>
    </location>
</feature>
<dbReference type="Pfam" id="PF02120">
    <property type="entry name" value="Flg_hook"/>
    <property type="match status" value="1"/>
</dbReference>
<feature type="region of interest" description="Disordered" evidence="1">
    <location>
        <begin position="1"/>
        <end position="133"/>
    </location>
</feature>
<feature type="domain" description="Flagellar hook-length control protein-like C-terminal" evidence="2">
    <location>
        <begin position="285"/>
        <end position="367"/>
    </location>
</feature>
<feature type="compositionally biased region" description="Polar residues" evidence="1">
    <location>
        <begin position="1"/>
        <end position="12"/>
    </location>
</feature>
<name>A0A2U8GKD2_9RHOO</name>
<proteinExistence type="predicted"/>
<dbReference type="AlphaFoldDB" id="A0A2U8GKD2"/>
<dbReference type="PANTHER" id="PTHR37533:SF2">
    <property type="entry name" value="FLAGELLAR HOOK-LENGTH CONTROL PROTEIN"/>
    <property type="match status" value="1"/>
</dbReference>
<feature type="region of interest" description="Disordered" evidence="1">
    <location>
        <begin position="358"/>
        <end position="393"/>
    </location>
</feature>
<dbReference type="RefSeq" id="WP_108947700.1">
    <property type="nucleotide sequence ID" value="NZ_CP022187.1"/>
</dbReference>
<dbReference type="Gene3D" id="3.30.750.140">
    <property type="match status" value="1"/>
</dbReference>
<dbReference type="KEGG" id="acom:CEW83_01115"/>
<dbReference type="InterPro" id="IPR038610">
    <property type="entry name" value="FliK-like_C_sf"/>
</dbReference>
<evidence type="ECO:0000256" key="1">
    <source>
        <dbReference type="SAM" id="MobiDB-lite"/>
    </source>
</evidence>
<keyword evidence="3" id="KW-0282">Flagellum</keyword>
<accession>A0A2U8GKD2</accession>
<keyword evidence="3" id="KW-0969">Cilium</keyword>
<dbReference type="Proteomes" id="UP000244930">
    <property type="component" value="Chromosome"/>
</dbReference>
<reference evidence="3 4" key="1">
    <citation type="submission" date="2017-06" db="EMBL/GenBank/DDBJ databases">
        <title>Azoarcus.</title>
        <authorList>
            <person name="Woo J.-H."/>
            <person name="Kim H.-S."/>
        </authorList>
    </citation>
    <scope>NUCLEOTIDE SEQUENCE [LARGE SCALE GENOMIC DNA]</scope>
    <source>
        <strain evidence="3 4">TSPY31</strain>
    </source>
</reference>
<keyword evidence="4" id="KW-1185">Reference proteome</keyword>
<keyword evidence="3" id="KW-0966">Cell projection</keyword>
<dbReference type="EMBL" id="CP022187">
    <property type="protein sequence ID" value="AWI73992.1"/>
    <property type="molecule type" value="Genomic_DNA"/>
</dbReference>
<feature type="compositionally biased region" description="Polar residues" evidence="1">
    <location>
        <begin position="20"/>
        <end position="36"/>
    </location>
</feature>
<dbReference type="InterPro" id="IPR052563">
    <property type="entry name" value="FliK"/>
</dbReference>
<feature type="compositionally biased region" description="Low complexity" evidence="1">
    <location>
        <begin position="109"/>
        <end position="133"/>
    </location>
</feature>
<organism evidence="3 4">
    <name type="scientific">Parazoarcus communis</name>
    <dbReference type="NCBI Taxonomy" id="41977"/>
    <lineage>
        <taxon>Bacteria</taxon>
        <taxon>Pseudomonadati</taxon>
        <taxon>Pseudomonadota</taxon>
        <taxon>Betaproteobacteria</taxon>
        <taxon>Rhodocyclales</taxon>
        <taxon>Zoogloeaceae</taxon>
        <taxon>Parazoarcus</taxon>
    </lineage>
</organism>
<evidence type="ECO:0000259" key="2">
    <source>
        <dbReference type="Pfam" id="PF02120"/>
    </source>
</evidence>